<organism evidence="2 3">
    <name type="scientific">Lactobacillus johnsonii</name>
    <dbReference type="NCBI Taxonomy" id="33959"/>
    <lineage>
        <taxon>Bacteria</taxon>
        <taxon>Bacillati</taxon>
        <taxon>Bacillota</taxon>
        <taxon>Bacilli</taxon>
        <taxon>Lactobacillales</taxon>
        <taxon>Lactobacillaceae</taxon>
        <taxon>Lactobacillus</taxon>
    </lineage>
</organism>
<evidence type="ECO:0000313" key="2">
    <source>
        <dbReference type="EMBL" id="PAB57335.1"/>
    </source>
</evidence>
<proteinExistence type="predicted"/>
<protein>
    <submittedName>
        <fullName evidence="2">Uncharacterized protein</fullName>
    </submittedName>
</protein>
<reference evidence="2 3" key="1">
    <citation type="submission" date="2017-05" db="EMBL/GenBank/DDBJ databases">
        <title>Lactobacillus johnsonii from commercial turkeys.</title>
        <authorList>
            <person name="Johnson T.J."/>
            <person name="Youmans B."/>
        </authorList>
    </citation>
    <scope>NUCLEOTIDE SEQUENCE [LARGE SCALE GENOMIC DNA]</scope>
    <source>
        <strain evidence="2 3">UMNLJ114</strain>
    </source>
</reference>
<dbReference type="EMBL" id="NIBD01000002">
    <property type="protein sequence ID" value="PAB57335.1"/>
    <property type="molecule type" value="Genomic_DNA"/>
</dbReference>
<dbReference type="EMBL" id="JANKAU010000010">
    <property type="protein sequence ID" value="MCR1915452.1"/>
    <property type="molecule type" value="Genomic_DNA"/>
</dbReference>
<dbReference type="RefSeq" id="WP_095182420.1">
    <property type="nucleotide sequence ID" value="NZ_BLMB01000030.1"/>
</dbReference>
<dbReference type="AlphaFoldDB" id="A0A267MEM7"/>
<reference evidence="1" key="2">
    <citation type="submission" date="2022-07" db="EMBL/GenBank/DDBJ databases">
        <title>Enhanced cultured diversity of the mouse gut microbiota enables custom-made synthetic communities.</title>
        <authorList>
            <person name="Afrizal A."/>
        </authorList>
    </citation>
    <scope>NUCLEOTIDE SEQUENCE</scope>
    <source>
        <strain evidence="1">DSM 100219</strain>
    </source>
</reference>
<dbReference type="Proteomes" id="UP001206357">
    <property type="component" value="Unassembled WGS sequence"/>
</dbReference>
<gene>
    <name evidence="2" type="ORF">A3Q24_00385</name>
    <name evidence="1" type="ORF">NSA17_08410</name>
</gene>
<comment type="caution">
    <text evidence="2">The sequence shown here is derived from an EMBL/GenBank/DDBJ whole genome shotgun (WGS) entry which is preliminary data.</text>
</comment>
<evidence type="ECO:0000313" key="1">
    <source>
        <dbReference type="EMBL" id="MCR1915452.1"/>
    </source>
</evidence>
<dbReference type="Proteomes" id="UP000216008">
    <property type="component" value="Unassembled WGS sequence"/>
</dbReference>
<accession>A0A267MEM7</accession>
<sequence length="97" mass="11625">MGKRVKKNYGKCFDEIDVCSRVSTIQLFDRSVWINLQNGMFQEKVTGDKQNITYLYRHIWRGMIPNAKGDHRIVCSRRWTSKNKYTPLKQITWKLKK</sequence>
<name>A0A267MEM7_LACJH</name>
<evidence type="ECO:0000313" key="3">
    <source>
        <dbReference type="Proteomes" id="UP000216008"/>
    </source>
</evidence>